<keyword evidence="10 13" id="KW-0456">Lyase</keyword>
<evidence type="ECO:0000256" key="13">
    <source>
        <dbReference type="HAMAP-Rule" id="MF_00089"/>
    </source>
</evidence>
<evidence type="ECO:0000256" key="5">
    <source>
        <dbReference type="ARBA" id="ARBA00022723"/>
    </source>
</evidence>
<dbReference type="NCBIfam" id="TIGR00190">
    <property type="entry name" value="thiC"/>
    <property type="match status" value="1"/>
</dbReference>
<protein>
    <recommendedName>
        <fullName evidence="13">Phosphomethylpyrimidine synthase</fullName>
        <ecNumber evidence="13">4.1.99.17</ecNumber>
    </recommendedName>
    <alternativeName>
        <fullName evidence="13">Hydroxymethylpyrimidine phosphate synthase</fullName>
        <shortName evidence="13">HMP-P synthase</shortName>
        <shortName evidence="13">HMP-phosphate synthase</shortName>
        <shortName evidence="13">HMPP synthase</shortName>
    </alternativeName>
    <alternativeName>
        <fullName evidence="13">Thiamine biosynthesis protein ThiC</fullName>
    </alternativeName>
</protein>
<dbReference type="Proteomes" id="UP000324760">
    <property type="component" value="Chromosome"/>
</dbReference>
<dbReference type="PANTHER" id="PTHR30557">
    <property type="entry name" value="THIAMINE BIOSYNTHESIS PROTEIN THIC"/>
    <property type="match status" value="1"/>
</dbReference>
<evidence type="ECO:0000256" key="1">
    <source>
        <dbReference type="ARBA" id="ARBA00003175"/>
    </source>
</evidence>
<feature type="binding site" evidence="13">
    <location>
        <position position="567"/>
    </location>
    <ligand>
        <name>[4Fe-4S] cluster</name>
        <dbReference type="ChEBI" id="CHEBI:49883"/>
        <note>4Fe-4S-S-AdoMet</note>
    </ligand>
</feature>
<dbReference type="GO" id="GO:0005829">
    <property type="term" value="C:cytosol"/>
    <property type="evidence" value="ECO:0007669"/>
    <property type="project" value="TreeGrafter"/>
</dbReference>
<dbReference type="EMBL" id="CP043869">
    <property type="protein sequence ID" value="QEQ98462.1"/>
    <property type="molecule type" value="Genomic_DNA"/>
</dbReference>
<dbReference type="OrthoDB" id="9805897at2"/>
<keyword evidence="4 13" id="KW-0949">S-adenosyl-L-methionine</keyword>
<keyword evidence="7 13" id="KW-0784">Thiamine biosynthesis</keyword>
<dbReference type="NCBIfam" id="NF006763">
    <property type="entry name" value="PRK09284.1"/>
    <property type="match status" value="1"/>
</dbReference>
<feature type="binding site" evidence="13">
    <location>
        <position position="446"/>
    </location>
    <ligand>
        <name>substrate</name>
    </ligand>
</feature>
<dbReference type="EC" id="4.1.99.17" evidence="13"/>
<proteinExistence type="inferred from homology"/>
<feature type="binding site" evidence="13">
    <location>
        <position position="319"/>
    </location>
    <ligand>
        <name>substrate</name>
    </ligand>
</feature>
<dbReference type="InterPro" id="IPR037509">
    <property type="entry name" value="ThiC"/>
</dbReference>
<dbReference type="InterPro" id="IPR025747">
    <property type="entry name" value="ThiC-associated_dom"/>
</dbReference>
<dbReference type="SFLD" id="SFLDS00113">
    <property type="entry name" value="Radical_SAM_Phosphomethylpyrim"/>
    <property type="match status" value="1"/>
</dbReference>
<dbReference type="GO" id="GO:0070284">
    <property type="term" value="F:phosphomethylpyrimidine synthase activity"/>
    <property type="evidence" value="ECO:0007669"/>
    <property type="project" value="UniProtKB-EC"/>
</dbReference>
<evidence type="ECO:0000313" key="15">
    <source>
        <dbReference type="EMBL" id="QEQ98462.1"/>
    </source>
</evidence>
<accession>A0A5P1RHH9</accession>
<dbReference type="HAMAP" id="MF_00089">
    <property type="entry name" value="ThiC"/>
    <property type="match status" value="1"/>
</dbReference>
<dbReference type="PANTHER" id="PTHR30557:SF1">
    <property type="entry name" value="PHOSPHOMETHYLPYRIMIDINE SYNTHASE, CHLOROPLASTIC"/>
    <property type="match status" value="1"/>
</dbReference>
<keyword evidence="9 13" id="KW-0411">Iron-sulfur</keyword>
<organism evidence="15 16">
    <name type="scientific">Neptunomonas concharum</name>
    <dbReference type="NCBI Taxonomy" id="1031538"/>
    <lineage>
        <taxon>Bacteria</taxon>
        <taxon>Pseudomonadati</taxon>
        <taxon>Pseudomonadota</taxon>
        <taxon>Gammaproteobacteria</taxon>
        <taxon>Oceanospirillales</taxon>
        <taxon>Oceanospirillaceae</taxon>
        <taxon>Neptunomonas</taxon>
    </lineage>
</organism>
<dbReference type="Gene3D" id="6.10.250.620">
    <property type="match status" value="1"/>
</dbReference>
<reference evidence="15 16" key="1">
    <citation type="journal article" date="2019" name="Biochem. Eng. J.">
        <title>Metabolic engineering of the marine bacteria Neptunomonas concharum for the production of acetoin and meso-2,3-butanediol from acetate.</title>
        <authorList>
            <person name="Li W."/>
            <person name="Pu N."/>
            <person name="Liu C.-X."/>
            <person name="Yuan Q.-P."/>
            <person name="Li Z.-J."/>
        </authorList>
    </citation>
    <scope>NUCLEOTIDE SEQUENCE [LARGE SCALE GENOMIC DNA]</scope>
    <source>
        <strain evidence="15 16">JCM17730</strain>
    </source>
</reference>
<name>A0A5P1RHH9_9GAMM</name>
<gene>
    <name evidence="13 15" type="primary">thiC</name>
    <name evidence="15" type="ORF">F0U83_14775</name>
</gene>
<keyword evidence="6 13" id="KW-0862">Zinc</keyword>
<keyword evidence="16" id="KW-1185">Reference proteome</keyword>
<dbReference type="SFLD" id="SFLDG01114">
    <property type="entry name" value="phosphomethylpyrimidine_syntha"/>
    <property type="match status" value="1"/>
</dbReference>
<comment type="similarity">
    <text evidence="12 13">Belongs to the ThiC family.</text>
</comment>
<feature type="binding site" evidence="13">
    <location>
        <position position="570"/>
    </location>
    <ligand>
        <name>[4Fe-4S] cluster</name>
        <dbReference type="ChEBI" id="CHEBI:49883"/>
        <note>4Fe-4S-S-AdoMet</note>
    </ligand>
</feature>
<keyword evidence="8 13" id="KW-0408">Iron</keyword>
<dbReference type="Pfam" id="PF13667">
    <property type="entry name" value="ThiC-associated"/>
    <property type="match status" value="1"/>
</dbReference>
<evidence type="ECO:0000256" key="12">
    <source>
        <dbReference type="ARBA" id="ARBA00061546"/>
    </source>
</evidence>
<sequence length="620" mass="69316">MLSQSAVVDQASVQPFPKSRKVYIEGSRPDIRVPMREISLDDTPTAMGGETNAPLYVYDTSGPYTDPDAVIDVRKGLVPLRSAWIEERADTEQLSHLSSEYGRAREADLRLDELRFELTRKPRRAKEGKNVTQLHYARQGIITPEMEYIAIRENMKLAKAQAEGHLVAQQHPGHSFGARLPNEITPEFVRQEVAEGRAIIPCNINHPELEPMIIGRNFLVKINGNIGNSALTSSIEDEVEKMTWGTRWGADTIMDLSTGKNIHETREWILRNSPVPIGTVPIYQALEKVNGVAEDLNWEVFRDTLIEQAEQGVDYFTIHAGVLLRYVPMTAKRMTGIVSRGGSIMAKWCLAHHEENFLYTHFEEICEICKAYDVAFSLGDGLRPGSVYDANDEAQFAELEALGELTKVAWKHDVQVMIEGPGHVPMHMIKENMDKQLQECHEAPFYTLGPLTTDIAPGYDHITSGIGAAMIGWYGCAMLCYVTPKEHLGLPNKDDVKTGIITYKIAAHAADLAKGHPGAQIRDNAMSKARFEFRWEDQFNIGLDPDTARAYHDETLPKESAKVAHFCSMCGPKFCSMKISQEVRDLDETQVAAMTAQVEQGMEEKSAEFKASGAEIYHKV</sequence>
<evidence type="ECO:0000256" key="9">
    <source>
        <dbReference type="ARBA" id="ARBA00023014"/>
    </source>
</evidence>
<evidence type="ECO:0000256" key="4">
    <source>
        <dbReference type="ARBA" id="ARBA00022691"/>
    </source>
</evidence>
<evidence type="ECO:0000256" key="7">
    <source>
        <dbReference type="ARBA" id="ARBA00022977"/>
    </source>
</evidence>
<feature type="binding site" evidence="13">
    <location>
        <position position="283"/>
    </location>
    <ligand>
        <name>substrate</name>
    </ligand>
</feature>
<comment type="subunit">
    <text evidence="13">Homodimer.</text>
</comment>
<evidence type="ECO:0000256" key="3">
    <source>
        <dbReference type="ARBA" id="ARBA00022485"/>
    </source>
</evidence>
<dbReference type="GO" id="GO:0051539">
    <property type="term" value="F:4 iron, 4 sulfur cluster binding"/>
    <property type="evidence" value="ECO:0007669"/>
    <property type="project" value="UniProtKB-KW"/>
</dbReference>
<evidence type="ECO:0000256" key="6">
    <source>
        <dbReference type="ARBA" id="ARBA00022833"/>
    </source>
</evidence>
<dbReference type="InterPro" id="IPR002817">
    <property type="entry name" value="ThiC/BzaA/B"/>
</dbReference>
<feature type="binding site" evidence="13">
    <location>
        <begin position="380"/>
        <end position="383"/>
    </location>
    <ligand>
        <name>substrate</name>
    </ligand>
</feature>
<dbReference type="Gene3D" id="3.20.20.540">
    <property type="entry name" value="Radical SAM ThiC family, central domain"/>
    <property type="match status" value="1"/>
</dbReference>
<evidence type="ECO:0000256" key="2">
    <source>
        <dbReference type="ARBA" id="ARBA00004948"/>
    </source>
</evidence>
<feature type="binding site" evidence="13">
    <location>
        <position position="225"/>
    </location>
    <ligand>
        <name>substrate</name>
    </ligand>
</feature>
<dbReference type="GO" id="GO:0009229">
    <property type="term" value="P:thiamine diphosphate biosynthetic process"/>
    <property type="evidence" value="ECO:0007669"/>
    <property type="project" value="UniProtKB-UniRule"/>
</dbReference>
<dbReference type="FunFam" id="3.20.20.540:FF:000001">
    <property type="entry name" value="Phosphomethylpyrimidine synthase"/>
    <property type="match status" value="1"/>
</dbReference>
<evidence type="ECO:0000256" key="11">
    <source>
        <dbReference type="ARBA" id="ARBA00050218"/>
    </source>
</evidence>
<feature type="binding site" evidence="13">
    <location>
        <position position="423"/>
    </location>
    <ligand>
        <name>Zn(2+)</name>
        <dbReference type="ChEBI" id="CHEBI:29105"/>
    </ligand>
</feature>
<dbReference type="UniPathway" id="UPA00060"/>
<keyword evidence="5 13" id="KW-0479">Metal-binding</keyword>
<comment type="catalytic activity">
    <reaction evidence="11 13">
        <text>5-amino-1-(5-phospho-beta-D-ribosyl)imidazole + S-adenosyl-L-methionine = 4-amino-2-methyl-5-(phosphooxymethyl)pyrimidine + CO + 5'-deoxyadenosine + formate + L-methionine + 3 H(+)</text>
        <dbReference type="Rhea" id="RHEA:24840"/>
        <dbReference type="ChEBI" id="CHEBI:15378"/>
        <dbReference type="ChEBI" id="CHEBI:15740"/>
        <dbReference type="ChEBI" id="CHEBI:17245"/>
        <dbReference type="ChEBI" id="CHEBI:17319"/>
        <dbReference type="ChEBI" id="CHEBI:57844"/>
        <dbReference type="ChEBI" id="CHEBI:58354"/>
        <dbReference type="ChEBI" id="CHEBI:59789"/>
        <dbReference type="ChEBI" id="CHEBI:137981"/>
        <dbReference type="EC" id="4.1.99.17"/>
    </reaction>
</comment>
<evidence type="ECO:0000256" key="10">
    <source>
        <dbReference type="ARBA" id="ARBA00023239"/>
    </source>
</evidence>
<comment type="cofactor">
    <cofactor evidence="13">
        <name>[4Fe-4S] cluster</name>
        <dbReference type="ChEBI" id="CHEBI:49883"/>
    </cofactor>
    <text evidence="13">Binds 1 [4Fe-4S] cluster per subunit. The cluster is coordinated with 3 cysteines and an exchangeable S-adenosyl-L-methionine.</text>
</comment>
<feature type="domain" description="ThiC-associated" evidence="14">
    <location>
        <begin position="15"/>
        <end position="92"/>
    </location>
</feature>
<keyword evidence="3 13" id="KW-0004">4Fe-4S</keyword>
<dbReference type="KEGG" id="ncu:F0U83_14775"/>
<dbReference type="Pfam" id="PF01964">
    <property type="entry name" value="ThiC_Rad_SAM"/>
    <property type="match status" value="1"/>
</dbReference>
<feature type="binding site" evidence="13">
    <location>
        <begin position="339"/>
        <end position="341"/>
    </location>
    <ligand>
        <name>substrate</name>
    </ligand>
</feature>
<dbReference type="SFLD" id="SFLDF00407">
    <property type="entry name" value="phosphomethylpyrimidine_syntha"/>
    <property type="match status" value="1"/>
</dbReference>
<comment type="function">
    <text evidence="1 13">Catalyzes the synthesis of the hydroxymethylpyrimidine phosphate (HMP-P) moiety of thiamine from aminoimidazole ribotide (AIR) in a radical S-adenosyl-L-methionine (SAM)-dependent reaction.</text>
</comment>
<feature type="binding site" evidence="13">
    <location>
        <position position="254"/>
    </location>
    <ligand>
        <name>substrate</name>
    </ligand>
</feature>
<dbReference type="GO" id="GO:0008270">
    <property type="term" value="F:zinc ion binding"/>
    <property type="evidence" value="ECO:0007669"/>
    <property type="project" value="UniProtKB-UniRule"/>
</dbReference>
<feature type="binding site" evidence="13">
    <location>
        <position position="487"/>
    </location>
    <ligand>
        <name>Zn(2+)</name>
        <dbReference type="ChEBI" id="CHEBI:29105"/>
    </ligand>
</feature>
<comment type="pathway">
    <text evidence="2 13">Cofactor biosynthesis; thiamine diphosphate biosynthesis.</text>
</comment>
<feature type="binding site" evidence="13">
    <location>
        <position position="575"/>
    </location>
    <ligand>
        <name>[4Fe-4S] cluster</name>
        <dbReference type="ChEBI" id="CHEBI:49883"/>
        <note>4Fe-4S-S-AdoMet</note>
    </ligand>
</feature>
<feature type="binding site" evidence="13">
    <location>
        <position position="419"/>
    </location>
    <ligand>
        <name>substrate</name>
    </ligand>
</feature>
<dbReference type="AlphaFoldDB" id="A0A5P1RHH9"/>
<evidence type="ECO:0000259" key="14">
    <source>
        <dbReference type="Pfam" id="PF13667"/>
    </source>
</evidence>
<dbReference type="GO" id="GO:0009228">
    <property type="term" value="P:thiamine biosynthetic process"/>
    <property type="evidence" value="ECO:0007669"/>
    <property type="project" value="UniProtKB-UniRule"/>
</dbReference>
<dbReference type="NCBIfam" id="NF009895">
    <property type="entry name" value="PRK13352.1"/>
    <property type="match status" value="1"/>
</dbReference>
<evidence type="ECO:0000313" key="16">
    <source>
        <dbReference type="Proteomes" id="UP000324760"/>
    </source>
</evidence>
<dbReference type="InterPro" id="IPR038521">
    <property type="entry name" value="ThiC/Bza_core_dom"/>
</dbReference>
<evidence type="ECO:0000256" key="8">
    <source>
        <dbReference type="ARBA" id="ARBA00023004"/>
    </source>
</evidence>